<dbReference type="PANTHER" id="PTHR42760:SF133">
    <property type="entry name" value="3-OXOACYL-[ACYL-CARRIER-PROTEIN] REDUCTASE"/>
    <property type="match status" value="1"/>
</dbReference>
<dbReference type="Pfam" id="PF13561">
    <property type="entry name" value="adh_short_C2"/>
    <property type="match status" value="1"/>
</dbReference>
<keyword evidence="2" id="KW-0560">Oxidoreductase</keyword>
<dbReference type="InterPro" id="IPR002347">
    <property type="entry name" value="SDR_fam"/>
</dbReference>
<evidence type="ECO:0008006" key="5">
    <source>
        <dbReference type="Google" id="ProtNLM"/>
    </source>
</evidence>
<dbReference type="PANTHER" id="PTHR42760">
    <property type="entry name" value="SHORT-CHAIN DEHYDROGENASES/REDUCTASES FAMILY MEMBER"/>
    <property type="match status" value="1"/>
</dbReference>
<reference evidence="3 4" key="1">
    <citation type="journal article" date="2025" name="Microbiol. Resour. Announc.">
        <title>Draft genome sequences for Neonectria magnoliae and Neonectria punicea, canker pathogens of Liriodendron tulipifera and Acer saccharum in West Virginia.</title>
        <authorList>
            <person name="Petronek H.M."/>
            <person name="Kasson M.T."/>
            <person name="Metheny A.M."/>
            <person name="Stauder C.M."/>
            <person name="Lovett B."/>
            <person name="Lynch S.C."/>
            <person name="Garnas J.R."/>
            <person name="Kasson L.R."/>
            <person name="Stajich J.E."/>
        </authorList>
    </citation>
    <scope>NUCLEOTIDE SEQUENCE [LARGE SCALE GENOMIC DNA]</scope>
    <source>
        <strain evidence="3 4">NRRL 64653</strain>
    </source>
</reference>
<dbReference type="SUPFAM" id="SSF51735">
    <property type="entry name" value="NAD(P)-binding Rossmann-fold domains"/>
    <property type="match status" value="1"/>
</dbReference>
<accession>A0ABR1HMT2</accession>
<dbReference type="Proteomes" id="UP001498476">
    <property type="component" value="Unassembled WGS sequence"/>
</dbReference>
<name>A0ABR1HMT2_9HYPO</name>
<proteinExistence type="inferred from homology"/>
<comment type="caution">
    <text evidence="3">The sequence shown here is derived from an EMBL/GenBank/DDBJ whole genome shotgun (WGS) entry which is preliminary data.</text>
</comment>
<dbReference type="EMBL" id="JAZAVJ010000015">
    <property type="protein sequence ID" value="KAK7422533.1"/>
    <property type="molecule type" value="Genomic_DNA"/>
</dbReference>
<organism evidence="3 4">
    <name type="scientific">Neonectria punicea</name>
    <dbReference type="NCBI Taxonomy" id="979145"/>
    <lineage>
        <taxon>Eukaryota</taxon>
        <taxon>Fungi</taxon>
        <taxon>Dikarya</taxon>
        <taxon>Ascomycota</taxon>
        <taxon>Pezizomycotina</taxon>
        <taxon>Sordariomycetes</taxon>
        <taxon>Hypocreomycetidae</taxon>
        <taxon>Hypocreales</taxon>
        <taxon>Nectriaceae</taxon>
        <taxon>Neonectria</taxon>
    </lineage>
</organism>
<evidence type="ECO:0000256" key="1">
    <source>
        <dbReference type="ARBA" id="ARBA00006484"/>
    </source>
</evidence>
<protein>
    <recommendedName>
        <fullName evidence="5">SDR family oxidoreductase</fullName>
    </recommendedName>
</protein>
<dbReference type="Gene3D" id="3.40.50.720">
    <property type="entry name" value="NAD(P)-binding Rossmann-like Domain"/>
    <property type="match status" value="1"/>
</dbReference>
<dbReference type="InterPro" id="IPR036291">
    <property type="entry name" value="NAD(P)-bd_dom_sf"/>
</dbReference>
<gene>
    <name evidence="3" type="ORF">QQX98_001551</name>
</gene>
<dbReference type="PRINTS" id="PR00081">
    <property type="entry name" value="GDHRDH"/>
</dbReference>
<evidence type="ECO:0000256" key="2">
    <source>
        <dbReference type="ARBA" id="ARBA00023002"/>
    </source>
</evidence>
<comment type="similarity">
    <text evidence="1">Belongs to the short-chain dehydrogenases/reductases (SDR) family.</text>
</comment>
<dbReference type="Pfam" id="PF00106">
    <property type="entry name" value="adh_short"/>
    <property type="match status" value="1"/>
</dbReference>
<dbReference type="NCBIfam" id="NF005395">
    <property type="entry name" value="PRK06940.1"/>
    <property type="match status" value="1"/>
</dbReference>
<sequence>MSAYRNALVVIGAGGMGLAIARRLGSGQRVVLADYSQKALDTAAESLRDHGHEVEARIVDVSSYESVSELAKFAAATGQLNTVVNTAGISPHMGTAKQIYEIDLLGTAHVIDAFVQVMAPSSSLICIASLAGHMAGLAVSPELELHLATAPRDKLLDHPEIDPDGLPALAYSVAKKGNMVRVQAAARAGQRNGVRVNSVSPGVIATAMVRHELQTEGGAAIRGMIENSPIPRAGTADDVANVVAFLASSEACFIDGTDILVDGGGLAGYRFKAVPEASS</sequence>
<evidence type="ECO:0000313" key="4">
    <source>
        <dbReference type="Proteomes" id="UP001498476"/>
    </source>
</evidence>
<keyword evidence="4" id="KW-1185">Reference proteome</keyword>
<evidence type="ECO:0000313" key="3">
    <source>
        <dbReference type="EMBL" id="KAK7422533.1"/>
    </source>
</evidence>